<accession>A0A382FAY7</accession>
<dbReference type="CDD" id="cd00038">
    <property type="entry name" value="CAP_ED"/>
    <property type="match status" value="2"/>
</dbReference>
<dbReference type="InterPro" id="IPR000595">
    <property type="entry name" value="cNMP-bd_dom"/>
</dbReference>
<dbReference type="EMBL" id="UINC01048658">
    <property type="protein sequence ID" value="SVB59464.1"/>
    <property type="molecule type" value="Genomic_DNA"/>
</dbReference>
<dbReference type="SMART" id="SM00100">
    <property type="entry name" value="cNMP"/>
    <property type="match status" value="2"/>
</dbReference>
<proteinExistence type="predicted"/>
<dbReference type="InterPro" id="IPR014710">
    <property type="entry name" value="RmlC-like_jellyroll"/>
</dbReference>
<dbReference type="SUPFAM" id="SSF51206">
    <property type="entry name" value="cAMP-binding domain-like"/>
    <property type="match status" value="2"/>
</dbReference>
<organism evidence="2">
    <name type="scientific">marine metagenome</name>
    <dbReference type="NCBI Taxonomy" id="408172"/>
    <lineage>
        <taxon>unclassified sequences</taxon>
        <taxon>metagenomes</taxon>
        <taxon>ecological metagenomes</taxon>
    </lineage>
</organism>
<dbReference type="PANTHER" id="PTHR24567:SF74">
    <property type="entry name" value="HTH-TYPE TRANSCRIPTIONAL REGULATOR ARCR"/>
    <property type="match status" value="1"/>
</dbReference>
<dbReference type="Pfam" id="PF00027">
    <property type="entry name" value="cNMP_binding"/>
    <property type="match status" value="2"/>
</dbReference>
<dbReference type="PROSITE" id="PS50042">
    <property type="entry name" value="CNMP_BINDING_3"/>
    <property type="match status" value="2"/>
</dbReference>
<feature type="non-terminal residue" evidence="2">
    <location>
        <position position="1"/>
    </location>
</feature>
<sequence>MEPNLTQSLSQSRLMAGLPPDLLQGLAECFGEPRQVPAGEVFKKSGEPVETAFLVRSGNVQILENRGLAEESYAYTVGRGEVIGLTELLNGSAQDAEYRAAEDTSLSALVQPTFDGWLSRHPECRSTLTESSALDRQYHLLRKTELFPELNAIDLYALVRELSPMFELHEAGDYLFHENDSSEAAFLIASGEYLVLKESAEDTAVATLAAGALTGVAGLLQHGRYNAALRTVNRGESWRLSKAGIERLRDCSRKIDGRISRELSLPRLENDALLFQPDTD</sequence>
<feature type="non-terminal residue" evidence="2">
    <location>
        <position position="280"/>
    </location>
</feature>
<dbReference type="GO" id="GO:0005829">
    <property type="term" value="C:cytosol"/>
    <property type="evidence" value="ECO:0007669"/>
    <property type="project" value="TreeGrafter"/>
</dbReference>
<dbReference type="InterPro" id="IPR050397">
    <property type="entry name" value="Env_Response_Regulators"/>
</dbReference>
<dbReference type="AlphaFoldDB" id="A0A382FAY7"/>
<reference evidence="2" key="1">
    <citation type="submission" date="2018-05" db="EMBL/GenBank/DDBJ databases">
        <authorList>
            <person name="Lanie J.A."/>
            <person name="Ng W.-L."/>
            <person name="Kazmierczak K.M."/>
            <person name="Andrzejewski T.M."/>
            <person name="Davidsen T.M."/>
            <person name="Wayne K.J."/>
            <person name="Tettelin H."/>
            <person name="Glass J.I."/>
            <person name="Rusch D."/>
            <person name="Podicherti R."/>
            <person name="Tsui H.-C.T."/>
            <person name="Winkler M.E."/>
        </authorList>
    </citation>
    <scope>NUCLEOTIDE SEQUENCE</scope>
</reference>
<dbReference type="InterPro" id="IPR018490">
    <property type="entry name" value="cNMP-bd_dom_sf"/>
</dbReference>
<protein>
    <recommendedName>
        <fullName evidence="1">Cyclic nucleotide-binding domain-containing protein</fullName>
    </recommendedName>
</protein>
<feature type="domain" description="Cyclic nucleotide-binding" evidence="1">
    <location>
        <begin position="14"/>
        <end position="114"/>
    </location>
</feature>
<dbReference type="Gene3D" id="2.60.120.10">
    <property type="entry name" value="Jelly Rolls"/>
    <property type="match status" value="2"/>
</dbReference>
<name>A0A382FAY7_9ZZZZ</name>
<evidence type="ECO:0000313" key="2">
    <source>
        <dbReference type="EMBL" id="SVB59464.1"/>
    </source>
</evidence>
<feature type="domain" description="Cyclic nucleotide-binding" evidence="1">
    <location>
        <begin position="146"/>
        <end position="248"/>
    </location>
</feature>
<dbReference type="PANTHER" id="PTHR24567">
    <property type="entry name" value="CRP FAMILY TRANSCRIPTIONAL REGULATORY PROTEIN"/>
    <property type="match status" value="1"/>
</dbReference>
<dbReference type="GO" id="GO:0003700">
    <property type="term" value="F:DNA-binding transcription factor activity"/>
    <property type="evidence" value="ECO:0007669"/>
    <property type="project" value="TreeGrafter"/>
</dbReference>
<evidence type="ECO:0000259" key="1">
    <source>
        <dbReference type="PROSITE" id="PS50042"/>
    </source>
</evidence>
<gene>
    <name evidence="2" type="ORF">METZ01_LOCUS212318</name>
</gene>